<evidence type="ECO:0000313" key="2">
    <source>
        <dbReference type="EMBL" id="POR47708.1"/>
    </source>
</evidence>
<dbReference type="Proteomes" id="UP000237381">
    <property type="component" value="Unassembled WGS sequence"/>
</dbReference>
<reference evidence="2 3" key="1">
    <citation type="submission" date="2018-01" db="EMBL/GenBank/DDBJ databases">
        <title>Genomic Encyclopedia of Type Strains, Phase III (KMG-III): the genomes of soil and plant-associated and newly described type strains.</title>
        <authorList>
            <person name="Whitman W."/>
        </authorList>
    </citation>
    <scope>NUCLEOTIDE SEQUENCE [LARGE SCALE GENOMIC DNA]</scope>
    <source>
        <strain evidence="2 3">JCM 18070</strain>
    </source>
</reference>
<keyword evidence="3" id="KW-1185">Reference proteome</keyword>
<dbReference type="EMBL" id="PQGA01000017">
    <property type="protein sequence ID" value="POR47708.1"/>
    <property type="molecule type" value="Genomic_DNA"/>
</dbReference>
<evidence type="ECO:0000256" key="1">
    <source>
        <dbReference type="SAM" id="SignalP"/>
    </source>
</evidence>
<dbReference type="RefSeq" id="WP_103706730.1">
    <property type="nucleotide sequence ID" value="NZ_PQGA01000017.1"/>
</dbReference>
<organism evidence="2 3">
    <name type="scientific">Paraburkholderia eburnea</name>
    <dbReference type="NCBI Taxonomy" id="1189126"/>
    <lineage>
        <taxon>Bacteria</taxon>
        <taxon>Pseudomonadati</taxon>
        <taxon>Pseudomonadota</taxon>
        <taxon>Betaproteobacteria</taxon>
        <taxon>Burkholderiales</taxon>
        <taxon>Burkholderiaceae</taxon>
        <taxon>Paraburkholderia</taxon>
    </lineage>
</organism>
<proteinExistence type="predicted"/>
<gene>
    <name evidence="2" type="ORF">B0G62_11783</name>
</gene>
<dbReference type="AlphaFoldDB" id="A0A2S4LZ73"/>
<accession>A0A2S4LZ73</accession>
<feature type="chain" id="PRO_5015416037" description="Lipoprotein" evidence="1">
    <location>
        <begin position="28"/>
        <end position="91"/>
    </location>
</feature>
<keyword evidence="1" id="KW-0732">Signal</keyword>
<feature type="signal peptide" evidence="1">
    <location>
        <begin position="1"/>
        <end position="27"/>
    </location>
</feature>
<evidence type="ECO:0000313" key="3">
    <source>
        <dbReference type="Proteomes" id="UP000237381"/>
    </source>
</evidence>
<name>A0A2S4LZ73_9BURK</name>
<comment type="caution">
    <text evidence="2">The sequence shown here is derived from an EMBL/GenBank/DDBJ whole genome shotgun (WGS) entry which is preliminary data.</text>
</comment>
<evidence type="ECO:0008006" key="4">
    <source>
        <dbReference type="Google" id="ProtNLM"/>
    </source>
</evidence>
<sequence>MNNAFTNQQYRFGAGVFLAAVLGASLAGCGDGSNSNGASGSSAATANTAAAGAGGASAPVAIVAAPASGSCAASGTAASQPLLNTQLDCAP</sequence>
<protein>
    <recommendedName>
        <fullName evidence="4">Lipoprotein</fullName>
    </recommendedName>
</protein>